<dbReference type="RefSeq" id="WP_282721058.1">
    <property type="nucleotide sequence ID" value="NZ_JASCQO010000032.1"/>
</dbReference>
<feature type="active site" evidence="5">
    <location>
        <position position="89"/>
    </location>
</feature>
<dbReference type="Pfam" id="PF00710">
    <property type="entry name" value="Asparaginase"/>
    <property type="match status" value="1"/>
</dbReference>
<dbReference type="Gene3D" id="3.40.50.40">
    <property type="match status" value="1"/>
</dbReference>
<keyword evidence="3 8" id="KW-0378">Hydrolase</keyword>
<proteinExistence type="inferred from homology"/>
<comment type="caution">
    <text evidence="8">The sequence shown here is derived from an EMBL/GenBank/DDBJ whole genome shotgun (WGS) entry which is preliminary data.</text>
</comment>
<accession>A0ABT6VHT9</accession>
<evidence type="ECO:0000313" key="8">
    <source>
        <dbReference type="EMBL" id="MDI5933553.1"/>
    </source>
</evidence>
<dbReference type="InterPro" id="IPR036152">
    <property type="entry name" value="Asp/glu_Ase-like_sf"/>
</dbReference>
<evidence type="ECO:0000256" key="5">
    <source>
        <dbReference type="PROSITE-ProRule" id="PRU10100"/>
    </source>
</evidence>
<dbReference type="Gene3D" id="3.40.50.1170">
    <property type="entry name" value="L-asparaginase, N-terminal domain"/>
    <property type="match status" value="1"/>
</dbReference>
<dbReference type="InterPro" id="IPR041725">
    <property type="entry name" value="L-asparaginase_I"/>
</dbReference>
<keyword evidence="9" id="KW-1185">Reference proteome</keyword>
<feature type="domain" description="Asparaginase/glutaminase C-terminal" evidence="7">
    <location>
        <begin position="210"/>
        <end position="327"/>
    </location>
</feature>
<dbReference type="EMBL" id="JASCQO010000032">
    <property type="protein sequence ID" value="MDI5933553.1"/>
    <property type="molecule type" value="Genomic_DNA"/>
</dbReference>
<reference evidence="8 9" key="1">
    <citation type="submission" date="2023-04" db="EMBL/GenBank/DDBJ databases">
        <title>Halomonas strains isolated from rhizosphere soil.</title>
        <authorList>
            <person name="Xu L."/>
            <person name="Sun J.-Q."/>
        </authorList>
    </citation>
    <scope>NUCLEOTIDE SEQUENCE [LARGE SCALE GENOMIC DNA]</scope>
    <source>
        <strain evidence="8 9">LN1S58</strain>
    </source>
</reference>
<gene>
    <name evidence="8" type="ORF">QLQ84_07075</name>
</gene>
<dbReference type="PIRSF" id="PIRSF001220">
    <property type="entry name" value="L-ASNase_gatD"/>
    <property type="match status" value="1"/>
</dbReference>
<dbReference type="PIRSF" id="PIRSF500176">
    <property type="entry name" value="L_ASNase"/>
    <property type="match status" value="1"/>
</dbReference>
<dbReference type="GO" id="GO:0004067">
    <property type="term" value="F:asparaginase activity"/>
    <property type="evidence" value="ECO:0007669"/>
    <property type="project" value="UniProtKB-EC"/>
</dbReference>
<evidence type="ECO:0000256" key="1">
    <source>
        <dbReference type="ARBA" id="ARBA00010518"/>
    </source>
</evidence>
<dbReference type="SUPFAM" id="SSF53774">
    <property type="entry name" value="Glutaminase/Asparaginase"/>
    <property type="match status" value="1"/>
</dbReference>
<dbReference type="PROSITE" id="PS51732">
    <property type="entry name" value="ASN_GLN_ASE_3"/>
    <property type="match status" value="1"/>
</dbReference>
<feature type="active site" evidence="4">
    <location>
        <position position="12"/>
    </location>
</feature>
<dbReference type="InterPro" id="IPR027475">
    <property type="entry name" value="Asparaginase/glutaminase_AS2"/>
</dbReference>
<evidence type="ECO:0000259" key="7">
    <source>
        <dbReference type="Pfam" id="PF17763"/>
    </source>
</evidence>
<evidence type="ECO:0000256" key="3">
    <source>
        <dbReference type="ARBA" id="ARBA00022801"/>
    </source>
</evidence>
<dbReference type="InterPro" id="IPR037152">
    <property type="entry name" value="L-asparaginase_N_sf"/>
</dbReference>
<dbReference type="PANTHER" id="PTHR11707:SF28">
    <property type="entry name" value="60 KDA LYSOPHOSPHOLIPASE"/>
    <property type="match status" value="1"/>
</dbReference>
<dbReference type="Proteomes" id="UP001244242">
    <property type="component" value="Unassembled WGS sequence"/>
</dbReference>
<dbReference type="InterPro" id="IPR020827">
    <property type="entry name" value="Asparaginase/glutaminase_AS1"/>
</dbReference>
<name>A0ABT6VHT9_9GAMM</name>
<dbReference type="PROSITE" id="PS00917">
    <property type="entry name" value="ASN_GLN_ASE_2"/>
    <property type="match status" value="1"/>
</dbReference>
<organism evidence="8 9">
    <name type="scientific">Halomonas kalidii</name>
    <dbReference type="NCBI Taxonomy" id="3043293"/>
    <lineage>
        <taxon>Bacteria</taxon>
        <taxon>Pseudomonadati</taxon>
        <taxon>Pseudomonadota</taxon>
        <taxon>Gammaproteobacteria</taxon>
        <taxon>Oceanospirillales</taxon>
        <taxon>Halomonadaceae</taxon>
        <taxon>Halomonas</taxon>
    </lineage>
</organism>
<dbReference type="InterPro" id="IPR006034">
    <property type="entry name" value="Asparaginase/glutaminase-like"/>
</dbReference>
<dbReference type="InterPro" id="IPR040919">
    <property type="entry name" value="Asparaginase_C"/>
</dbReference>
<evidence type="ECO:0000256" key="4">
    <source>
        <dbReference type="PROSITE-ProRule" id="PRU10099"/>
    </source>
</evidence>
<dbReference type="PANTHER" id="PTHR11707">
    <property type="entry name" value="L-ASPARAGINASE"/>
    <property type="match status" value="1"/>
</dbReference>
<dbReference type="EC" id="3.5.1.1" evidence="2"/>
<dbReference type="SMART" id="SM00870">
    <property type="entry name" value="Asparaginase"/>
    <property type="match status" value="1"/>
</dbReference>
<dbReference type="InterPro" id="IPR027474">
    <property type="entry name" value="L-asparaginase_N"/>
</dbReference>
<evidence type="ECO:0000256" key="2">
    <source>
        <dbReference type="ARBA" id="ARBA00012920"/>
    </source>
</evidence>
<protein>
    <recommendedName>
        <fullName evidence="2">asparaginase</fullName>
        <ecNumber evidence="2">3.5.1.1</ecNumber>
    </recommendedName>
</protein>
<sequence>MPRLMILYTGGTIGMRPSPAGYRPGEDFAERLATQLAAHGGATLPEYRLVELQPAIDSADLTPEAWNRIVAVLARHWDAHDGVVILHGTDTLAYTASALSFMLGALDKPVMLTGAQIPLGEPRSDAPGNVATAMQAAVAPGAPREVCVVFHDRVLRGNRARKVRSQGLDAFDSPNAPWLGEAGIDLRLGQASALPGGTPDFSPAAFDADRVGVLHCHPGMSARLAEAMLEDARLRGLVLLTYGVGNPPSQQGRLLAGLQRATARGLVTVNLTQCHQGRVHQGAYATGAALNAAGVVAGRDMTPEAAVTKLQVLLGRGLAGDALREAMSRPLRGEMTLSAP</sequence>
<evidence type="ECO:0000313" key="9">
    <source>
        <dbReference type="Proteomes" id="UP001244242"/>
    </source>
</evidence>
<dbReference type="SFLD" id="SFLDS00057">
    <property type="entry name" value="Glutaminase/Asparaginase"/>
    <property type="match status" value="1"/>
</dbReference>
<dbReference type="PRINTS" id="PR00139">
    <property type="entry name" value="ASNGLNASE"/>
</dbReference>
<comment type="similarity">
    <text evidence="1">Belongs to the asparaginase 1 family.</text>
</comment>
<dbReference type="PROSITE" id="PS00144">
    <property type="entry name" value="ASN_GLN_ASE_1"/>
    <property type="match status" value="1"/>
</dbReference>
<dbReference type="Pfam" id="PF17763">
    <property type="entry name" value="Asparaginase_C"/>
    <property type="match status" value="1"/>
</dbReference>
<dbReference type="InterPro" id="IPR006033">
    <property type="entry name" value="AsnA_fam"/>
</dbReference>
<dbReference type="NCBIfam" id="TIGR00519">
    <property type="entry name" value="asnASE_I"/>
    <property type="match status" value="1"/>
</dbReference>
<evidence type="ECO:0000259" key="6">
    <source>
        <dbReference type="Pfam" id="PF00710"/>
    </source>
</evidence>
<dbReference type="CDD" id="cd08963">
    <property type="entry name" value="L-asparaginase_I"/>
    <property type="match status" value="1"/>
</dbReference>
<dbReference type="InterPro" id="IPR027473">
    <property type="entry name" value="L-asparaginase_C"/>
</dbReference>
<feature type="domain" description="L-asparaginase N-terminal" evidence="6">
    <location>
        <begin position="3"/>
        <end position="187"/>
    </location>
</feature>